<dbReference type="NCBIfam" id="TIGR03170">
    <property type="entry name" value="flgA_cterm"/>
    <property type="match status" value="1"/>
</dbReference>
<dbReference type="EMBL" id="SOYS01000006">
    <property type="protein sequence ID" value="NIY48697.1"/>
    <property type="molecule type" value="Genomic_DNA"/>
</dbReference>
<accession>A0ABX0VQW8</accession>
<evidence type="ECO:0000256" key="4">
    <source>
        <dbReference type="ARBA" id="ARBA00022729"/>
    </source>
</evidence>
<reference evidence="9 10" key="1">
    <citation type="journal article" date="2020" name="Microorganisms">
        <title>Polyphasic Characterisation of Cedecea colo sp. nov., a New Enteric Bacterium Isolated from the Koala Hindgut.</title>
        <authorList>
            <person name="Boath J.M."/>
            <person name="Dakhal S."/>
            <person name="Van T.T.H."/>
            <person name="Moore R.J."/>
            <person name="Dekiwadia C."/>
            <person name="Macreadie I.G."/>
        </authorList>
    </citation>
    <scope>NUCLEOTIDE SEQUENCE [LARGE SCALE GENOMIC DNA]</scope>
    <source>
        <strain evidence="9 10">ZA</strain>
    </source>
</reference>
<dbReference type="InterPro" id="IPR039246">
    <property type="entry name" value="Flagellar_FlgA"/>
</dbReference>
<proteinExistence type="inferred from homology"/>
<dbReference type="CDD" id="cd11614">
    <property type="entry name" value="SAF_CpaB_FlgA_like"/>
    <property type="match status" value="1"/>
</dbReference>
<dbReference type="InterPro" id="IPR013974">
    <property type="entry name" value="SAF"/>
</dbReference>
<protein>
    <recommendedName>
        <fullName evidence="3 7">Flagella basal body P-ring formation protein FlgA</fullName>
    </recommendedName>
</protein>
<evidence type="ECO:0000256" key="3">
    <source>
        <dbReference type="ARBA" id="ARBA00014754"/>
    </source>
</evidence>
<evidence type="ECO:0000256" key="6">
    <source>
        <dbReference type="ARBA" id="ARBA00025643"/>
    </source>
</evidence>
<evidence type="ECO:0000256" key="2">
    <source>
        <dbReference type="ARBA" id="ARBA00010474"/>
    </source>
</evidence>
<evidence type="ECO:0000256" key="5">
    <source>
        <dbReference type="ARBA" id="ARBA00022764"/>
    </source>
</evidence>
<dbReference type="SMART" id="SM00858">
    <property type="entry name" value="SAF"/>
    <property type="match status" value="1"/>
</dbReference>
<gene>
    <name evidence="9" type="primary">flgA</name>
    <name evidence="9" type="ORF">E2L00_14570</name>
</gene>
<evidence type="ECO:0000259" key="8">
    <source>
        <dbReference type="SMART" id="SM00858"/>
    </source>
</evidence>
<dbReference type="Gene3D" id="3.90.1210.10">
    <property type="entry name" value="Antifreeze-like/N-acetylneuraminic acid synthase C-terminal domain"/>
    <property type="match status" value="1"/>
</dbReference>
<evidence type="ECO:0000313" key="10">
    <source>
        <dbReference type="Proteomes" id="UP000697927"/>
    </source>
</evidence>
<evidence type="ECO:0000313" key="9">
    <source>
        <dbReference type="EMBL" id="NIY48697.1"/>
    </source>
</evidence>
<keyword evidence="9" id="KW-0282">Flagellum</keyword>
<dbReference type="Proteomes" id="UP000697927">
    <property type="component" value="Unassembled WGS sequence"/>
</dbReference>
<dbReference type="Pfam" id="PF13144">
    <property type="entry name" value="ChapFlgA"/>
    <property type="match status" value="1"/>
</dbReference>
<keyword evidence="9" id="KW-0966">Cell projection</keyword>
<dbReference type="PANTHER" id="PTHR36307">
    <property type="entry name" value="FLAGELLA BASAL BODY P-RING FORMATION PROTEIN FLGA"/>
    <property type="match status" value="1"/>
</dbReference>
<keyword evidence="9" id="KW-0969">Cilium</keyword>
<organism evidence="9 10">
    <name type="scientific">Cedecea colo</name>
    <dbReference type="NCBI Taxonomy" id="2552946"/>
    <lineage>
        <taxon>Bacteria</taxon>
        <taxon>Pseudomonadati</taxon>
        <taxon>Pseudomonadota</taxon>
        <taxon>Gammaproteobacteria</taxon>
        <taxon>Enterobacterales</taxon>
        <taxon>Enterobacteriaceae</taxon>
        <taxon>Cedecea</taxon>
    </lineage>
</organism>
<keyword evidence="7" id="KW-1005">Bacterial flagellum biogenesis</keyword>
<feature type="domain" description="SAF" evidence="8">
    <location>
        <begin position="107"/>
        <end position="169"/>
    </location>
</feature>
<comment type="similarity">
    <text evidence="2 7">Belongs to the FlgA family.</text>
</comment>
<keyword evidence="5 7" id="KW-0574">Periplasm</keyword>
<dbReference type="PANTHER" id="PTHR36307:SF1">
    <property type="entry name" value="FLAGELLA BASAL BODY P-RING FORMATION PROTEIN FLGA"/>
    <property type="match status" value="1"/>
</dbReference>
<dbReference type="Gene3D" id="2.30.30.760">
    <property type="match status" value="1"/>
</dbReference>
<evidence type="ECO:0000256" key="1">
    <source>
        <dbReference type="ARBA" id="ARBA00004418"/>
    </source>
</evidence>
<dbReference type="InterPro" id="IPR017585">
    <property type="entry name" value="SAF_FlgA"/>
</dbReference>
<keyword evidence="10" id="KW-1185">Reference proteome</keyword>
<comment type="function">
    <text evidence="6 7">Involved in the assembly process of the P-ring formation. It may associate with FlgF on the rod constituting a structure essential for the P-ring assembly or may act as a modulator protein for the P-ring assembly.</text>
</comment>
<evidence type="ECO:0000256" key="7">
    <source>
        <dbReference type="RuleBase" id="RU362063"/>
    </source>
</evidence>
<sequence>MPFMYRLFITCPALLLYGLLFFITPLQVQAEQTSLEGQIAALLNKGQNGTITRSVSILTPPKQLAGLCAAPRLSVSGNDSRITGNRSVIAQCGNQKKFIQINIQAEGSWWTASRAIKAGSLIQAEDITAQGGTMARLPPGVVFRKDDIVGQVTSRTINTGQPIVGSHLRKRWKVTAGQEVDLLASGAGFQIRTHGKALGNAAVNETLHVKTNSGQIISGKVTTDGKVSIFIKE</sequence>
<name>A0ABX0VQW8_9ENTR</name>
<comment type="subcellular location">
    <subcellularLocation>
        <location evidence="1 7">Periplasm</location>
    </subcellularLocation>
</comment>
<comment type="caution">
    <text evidence="9">The sequence shown here is derived from an EMBL/GenBank/DDBJ whole genome shotgun (WGS) entry which is preliminary data.</text>
</comment>
<keyword evidence="4" id="KW-0732">Signal</keyword>